<evidence type="ECO:0000313" key="2">
    <source>
        <dbReference type="Proteomes" id="UP001597474"/>
    </source>
</evidence>
<evidence type="ECO:0000313" key="1">
    <source>
        <dbReference type="EMBL" id="MFD2739616.1"/>
    </source>
</evidence>
<reference evidence="2" key="1">
    <citation type="journal article" date="2019" name="Int. J. Syst. Evol. Microbiol.">
        <title>The Global Catalogue of Microorganisms (GCM) 10K type strain sequencing project: providing services to taxonomists for standard genome sequencing and annotation.</title>
        <authorList>
            <consortium name="The Broad Institute Genomics Platform"/>
            <consortium name="The Broad Institute Genome Sequencing Center for Infectious Disease"/>
            <person name="Wu L."/>
            <person name="Ma J."/>
        </authorList>
    </citation>
    <scope>NUCLEOTIDE SEQUENCE [LARGE SCALE GENOMIC DNA]</scope>
    <source>
        <strain evidence="2">TISTR 2562</strain>
    </source>
</reference>
<dbReference type="InterPro" id="IPR027417">
    <property type="entry name" value="P-loop_NTPase"/>
</dbReference>
<dbReference type="Pfam" id="PF03567">
    <property type="entry name" value="Sulfotransfer_2"/>
    <property type="match status" value="1"/>
</dbReference>
<name>A0ABW5U371_9RHOB</name>
<keyword evidence="2" id="KW-1185">Reference proteome</keyword>
<dbReference type="SUPFAM" id="SSF52540">
    <property type="entry name" value="P-loop containing nucleoside triphosphate hydrolases"/>
    <property type="match status" value="1"/>
</dbReference>
<dbReference type="EMBL" id="JBHUMP010000005">
    <property type="protein sequence ID" value="MFD2739616.1"/>
    <property type="molecule type" value="Genomic_DNA"/>
</dbReference>
<organism evidence="1 2">
    <name type="scientific">Sulfitobacter aestuarii</name>
    <dbReference type="NCBI Taxonomy" id="2161676"/>
    <lineage>
        <taxon>Bacteria</taxon>
        <taxon>Pseudomonadati</taxon>
        <taxon>Pseudomonadota</taxon>
        <taxon>Alphaproteobacteria</taxon>
        <taxon>Rhodobacterales</taxon>
        <taxon>Roseobacteraceae</taxon>
        <taxon>Sulfitobacter</taxon>
    </lineage>
</organism>
<dbReference type="RefSeq" id="WP_386373406.1">
    <property type="nucleotide sequence ID" value="NZ_JBHUMP010000005.1"/>
</dbReference>
<dbReference type="Proteomes" id="UP001597474">
    <property type="component" value="Unassembled WGS sequence"/>
</dbReference>
<dbReference type="Gene3D" id="3.40.50.300">
    <property type="entry name" value="P-loop containing nucleotide triphosphate hydrolases"/>
    <property type="match status" value="1"/>
</dbReference>
<comment type="caution">
    <text evidence="1">The sequence shown here is derived from an EMBL/GenBank/DDBJ whole genome shotgun (WGS) entry which is preliminary data.</text>
</comment>
<protein>
    <submittedName>
        <fullName evidence="1">Sulfotransferase family 2 domain-containing protein</fullName>
    </submittedName>
</protein>
<proteinExistence type="predicted"/>
<sequence>MAERSHLPGIVYIHVPKCGGSSFSAALRLRHLLSNARINLDQGNALLRGEARIASDYRARQEQLAALLKSGKRLITGHVHYNPELHDRYGYCHVTLLRDPVARFISHYRYLQRRHPDPARPARLADFLDSTDAPRLARQYLLYFGQGQSGPGGRSAPSVARALHNLSRFALIGDLGAPRQFHRALRRLSGGPLPYWHRNRAPRSAAVAPEIRQRIAALCAEDLQIYNGLQAARAVA</sequence>
<dbReference type="InterPro" id="IPR005331">
    <property type="entry name" value="Sulfotransferase"/>
</dbReference>
<accession>A0ABW5U371</accession>
<gene>
    <name evidence="1" type="ORF">ACFSUD_08555</name>
</gene>